<dbReference type="InterPro" id="IPR013087">
    <property type="entry name" value="Znf_C2H2_type"/>
</dbReference>
<comment type="caution">
    <text evidence="10">The sequence shown here is derived from an EMBL/GenBank/DDBJ whole genome shotgun (WGS) entry which is preliminary data.</text>
</comment>
<keyword evidence="4 8" id="KW-0863">Zinc-finger</keyword>
<dbReference type="PANTHER" id="PTHR16515:SF66">
    <property type="entry name" value="C2H2-TYPE DOMAIN-CONTAINING PROTEIN"/>
    <property type="match status" value="1"/>
</dbReference>
<dbReference type="GO" id="GO:0008270">
    <property type="term" value="F:zinc ion binding"/>
    <property type="evidence" value="ECO:0007669"/>
    <property type="project" value="UniProtKB-KW"/>
</dbReference>
<dbReference type="FunFam" id="3.30.160.60:FF:000045">
    <property type="entry name" value="ZFP69 zinc finger protein B"/>
    <property type="match status" value="1"/>
</dbReference>
<feature type="domain" description="C2H2-type" evidence="9">
    <location>
        <begin position="4"/>
        <end position="32"/>
    </location>
</feature>
<dbReference type="Pfam" id="PF13894">
    <property type="entry name" value="zf-C2H2_4"/>
    <property type="match status" value="2"/>
</dbReference>
<dbReference type="SUPFAM" id="SSF57667">
    <property type="entry name" value="beta-beta-alpha zinc fingers"/>
    <property type="match status" value="3"/>
</dbReference>
<evidence type="ECO:0000259" key="9">
    <source>
        <dbReference type="PROSITE" id="PS50157"/>
    </source>
</evidence>
<dbReference type="PANTHER" id="PTHR16515">
    <property type="entry name" value="PR DOMAIN ZINC FINGER PROTEIN"/>
    <property type="match status" value="1"/>
</dbReference>
<evidence type="ECO:0000313" key="11">
    <source>
        <dbReference type="Proteomes" id="UP001497382"/>
    </source>
</evidence>
<dbReference type="EMBL" id="CAXIEN010000139">
    <property type="protein sequence ID" value="CAL1281059.1"/>
    <property type="molecule type" value="Genomic_DNA"/>
</dbReference>
<sequence>MTAFRCPTCNAVYASSQTLNRHMNEDHQPNKFICELCSKSYKRKYDLKKHKVKIHEVADDAASKVPPVNKSFPQCPICKKVFSETCNLNQHLKTHSPSNNYKCESCEKTYSRKHGLMRHLRSHTGEEPFSCDTCQSTFSRKDVLIRHQRRCVLGESSAP</sequence>
<dbReference type="GO" id="GO:0010468">
    <property type="term" value="P:regulation of gene expression"/>
    <property type="evidence" value="ECO:0007669"/>
    <property type="project" value="TreeGrafter"/>
</dbReference>
<keyword evidence="6" id="KW-0238">DNA-binding</keyword>
<keyword evidence="3" id="KW-0677">Repeat</keyword>
<keyword evidence="7" id="KW-0539">Nucleus</keyword>
<dbReference type="InterPro" id="IPR036236">
    <property type="entry name" value="Znf_C2H2_sf"/>
</dbReference>
<evidence type="ECO:0000256" key="8">
    <source>
        <dbReference type="PROSITE-ProRule" id="PRU00042"/>
    </source>
</evidence>
<feature type="domain" description="C2H2-type" evidence="9">
    <location>
        <begin position="32"/>
        <end position="55"/>
    </location>
</feature>
<proteinExistence type="predicted"/>
<evidence type="ECO:0000256" key="6">
    <source>
        <dbReference type="ARBA" id="ARBA00023125"/>
    </source>
</evidence>
<dbReference type="GO" id="GO:0005634">
    <property type="term" value="C:nucleus"/>
    <property type="evidence" value="ECO:0007669"/>
    <property type="project" value="UniProtKB-SubCell"/>
</dbReference>
<dbReference type="Pfam" id="PF00096">
    <property type="entry name" value="zf-C2H2"/>
    <property type="match status" value="3"/>
</dbReference>
<dbReference type="FunFam" id="3.30.160.60:FF:000100">
    <property type="entry name" value="Zinc finger 45-like"/>
    <property type="match status" value="1"/>
</dbReference>
<keyword evidence="5" id="KW-0862">Zinc</keyword>
<gene>
    <name evidence="10" type="ORF">LARSCL_LOCUS11344</name>
</gene>
<evidence type="ECO:0000256" key="1">
    <source>
        <dbReference type="ARBA" id="ARBA00004123"/>
    </source>
</evidence>
<organism evidence="10 11">
    <name type="scientific">Larinioides sclopetarius</name>
    <dbReference type="NCBI Taxonomy" id="280406"/>
    <lineage>
        <taxon>Eukaryota</taxon>
        <taxon>Metazoa</taxon>
        <taxon>Ecdysozoa</taxon>
        <taxon>Arthropoda</taxon>
        <taxon>Chelicerata</taxon>
        <taxon>Arachnida</taxon>
        <taxon>Araneae</taxon>
        <taxon>Araneomorphae</taxon>
        <taxon>Entelegynae</taxon>
        <taxon>Araneoidea</taxon>
        <taxon>Araneidae</taxon>
        <taxon>Larinioides</taxon>
    </lineage>
</organism>
<feature type="domain" description="C2H2-type" evidence="9">
    <location>
        <begin position="101"/>
        <end position="128"/>
    </location>
</feature>
<evidence type="ECO:0000313" key="10">
    <source>
        <dbReference type="EMBL" id="CAL1281059.1"/>
    </source>
</evidence>
<evidence type="ECO:0000256" key="2">
    <source>
        <dbReference type="ARBA" id="ARBA00022723"/>
    </source>
</evidence>
<dbReference type="Proteomes" id="UP001497382">
    <property type="component" value="Unassembled WGS sequence"/>
</dbReference>
<dbReference type="Gene3D" id="3.30.160.60">
    <property type="entry name" value="Classic Zinc Finger"/>
    <property type="match status" value="4"/>
</dbReference>
<evidence type="ECO:0000256" key="3">
    <source>
        <dbReference type="ARBA" id="ARBA00022737"/>
    </source>
</evidence>
<dbReference type="PROSITE" id="PS00028">
    <property type="entry name" value="ZINC_FINGER_C2H2_1"/>
    <property type="match status" value="4"/>
</dbReference>
<dbReference type="AlphaFoldDB" id="A0AAV2ADF8"/>
<name>A0AAV2ADF8_9ARAC</name>
<evidence type="ECO:0000256" key="7">
    <source>
        <dbReference type="ARBA" id="ARBA00023242"/>
    </source>
</evidence>
<evidence type="ECO:0000256" key="4">
    <source>
        <dbReference type="ARBA" id="ARBA00022771"/>
    </source>
</evidence>
<dbReference type="GO" id="GO:0003677">
    <property type="term" value="F:DNA binding"/>
    <property type="evidence" value="ECO:0007669"/>
    <property type="project" value="UniProtKB-KW"/>
</dbReference>
<dbReference type="SMART" id="SM00355">
    <property type="entry name" value="ZnF_C2H2"/>
    <property type="match status" value="5"/>
</dbReference>
<evidence type="ECO:0000256" key="5">
    <source>
        <dbReference type="ARBA" id="ARBA00022833"/>
    </source>
</evidence>
<dbReference type="PROSITE" id="PS50157">
    <property type="entry name" value="ZINC_FINGER_C2H2_2"/>
    <property type="match status" value="5"/>
</dbReference>
<feature type="domain" description="C2H2-type" evidence="9">
    <location>
        <begin position="129"/>
        <end position="157"/>
    </location>
</feature>
<protein>
    <recommendedName>
        <fullName evidence="9">C2H2-type domain-containing protein</fullName>
    </recommendedName>
</protein>
<keyword evidence="11" id="KW-1185">Reference proteome</keyword>
<comment type="subcellular location">
    <subcellularLocation>
        <location evidence="1">Nucleus</location>
    </subcellularLocation>
</comment>
<dbReference type="InterPro" id="IPR050331">
    <property type="entry name" value="Zinc_finger"/>
</dbReference>
<reference evidence="10 11" key="1">
    <citation type="submission" date="2024-04" db="EMBL/GenBank/DDBJ databases">
        <authorList>
            <person name="Rising A."/>
            <person name="Reimegard J."/>
            <person name="Sonavane S."/>
            <person name="Akerstrom W."/>
            <person name="Nylinder S."/>
            <person name="Hedman E."/>
            <person name="Kallberg Y."/>
        </authorList>
    </citation>
    <scope>NUCLEOTIDE SEQUENCE [LARGE SCALE GENOMIC DNA]</scope>
</reference>
<keyword evidence="2" id="KW-0479">Metal-binding</keyword>
<accession>A0AAV2ADF8</accession>
<feature type="domain" description="C2H2-type" evidence="9">
    <location>
        <begin position="73"/>
        <end position="100"/>
    </location>
</feature>